<organism evidence="1">
    <name type="scientific">Micrurus carvalhoi</name>
    <dbReference type="NCBI Taxonomy" id="3147026"/>
    <lineage>
        <taxon>Eukaryota</taxon>
        <taxon>Metazoa</taxon>
        <taxon>Chordata</taxon>
        <taxon>Craniata</taxon>
        <taxon>Vertebrata</taxon>
        <taxon>Euteleostomi</taxon>
        <taxon>Lepidosauria</taxon>
        <taxon>Squamata</taxon>
        <taxon>Bifurcata</taxon>
        <taxon>Unidentata</taxon>
        <taxon>Episquamata</taxon>
        <taxon>Toxicofera</taxon>
        <taxon>Serpentes</taxon>
        <taxon>Colubroidea</taxon>
        <taxon>Elapidae</taxon>
        <taxon>Elapinae</taxon>
        <taxon>Micrurus</taxon>
    </lineage>
</organism>
<name>A0A2H6NHV1_9SAUR</name>
<sequence length="146" mass="16354">MMDHADDFNAGVEMKVGNCMLPMENGRAEESGSVPFPEKAQFSFPLSRHDCIHTIPFNPDFNHILDSLDTGNPKFTERMLGLHITPKQTKVATNRFTSWMTDICKGPSEAPWVEKTLLSLSQSLSLSLSLTHTHTNTDRNRISHGL</sequence>
<reference evidence="1" key="1">
    <citation type="submission" date="2017-07" db="EMBL/GenBank/DDBJ databases">
        <authorList>
            <person name="Mikheyev A."/>
            <person name="Grau M."/>
        </authorList>
    </citation>
    <scope>NUCLEOTIDE SEQUENCE</scope>
    <source>
        <tissue evidence="1">Venom_gland</tissue>
    </source>
</reference>
<protein>
    <submittedName>
        <fullName evidence="1">Uncharacterized protein</fullName>
    </submittedName>
</protein>
<dbReference type="EMBL" id="IACI01106954">
    <property type="protein sequence ID" value="LAA32879.1"/>
    <property type="molecule type" value="Transcribed_RNA"/>
</dbReference>
<reference evidence="1" key="2">
    <citation type="submission" date="2017-12" db="EMBL/GenBank/DDBJ databases">
        <title>Coralsnake Venomics: Analyses of Venom Gland Transcriptomes and Proteomes of Six Brazilian Taxa.</title>
        <authorList>
            <person name="Aird S.D."/>
            <person name="Jorge da Silva N."/>
            <person name="Qiu L."/>
            <person name="Villar-Briones A."/>
            <person name="Aparecida-Saddi V."/>
            <person name="Campos-Telles M.P."/>
            <person name="Grau M."/>
            <person name="Mikheyev A.S."/>
        </authorList>
    </citation>
    <scope>NUCLEOTIDE SEQUENCE</scope>
    <source>
        <tissue evidence="1">Venom_gland</tissue>
    </source>
</reference>
<evidence type="ECO:0000313" key="1">
    <source>
        <dbReference type="EMBL" id="LAA32879.1"/>
    </source>
</evidence>
<dbReference type="AlphaFoldDB" id="A0A2H6NHV1"/>
<proteinExistence type="predicted"/>
<accession>A0A2H6NHV1</accession>